<name>A0A368C1F2_9GAMM</name>
<keyword evidence="2" id="KW-1185">Reference proteome</keyword>
<sequence length="87" mass="10042">MSKYLELVEVSEGVIVLRRSDNKNSPLVKIEFSEEVKKLLNGMEFDVAKEMIKSGIESLNADINLDNLDEDLFENIFKQETQDRVLH</sequence>
<evidence type="ECO:0000313" key="2">
    <source>
        <dbReference type="Proteomes" id="UP001056381"/>
    </source>
</evidence>
<organism evidence="1 2">
    <name type="scientific">SAR86 cluster bacterium</name>
    <dbReference type="NCBI Taxonomy" id="2030880"/>
    <lineage>
        <taxon>Bacteria</taxon>
        <taxon>Pseudomonadati</taxon>
        <taxon>Pseudomonadota</taxon>
        <taxon>Gammaproteobacteria</taxon>
        <taxon>SAR86 cluster</taxon>
    </lineage>
</organism>
<protein>
    <submittedName>
        <fullName evidence="1">Uncharacterized protein</fullName>
    </submittedName>
</protein>
<gene>
    <name evidence="1" type="ORF">M9B40_03965</name>
</gene>
<dbReference type="Proteomes" id="UP001056381">
    <property type="component" value="Chromosome"/>
</dbReference>
<evidence type="ECO:0000313" key="1">
    <source>
        <dbReference type="EMBL" id="URQ62890.1"/>
    </source>
</evidence>
<dbReference type="AlphaFoldDB" id="A0A368C1F2"/>
<reference evidence="1" key="1">
    <citation type="submission" date="2022-05" db="EMBL/GenBank/DDBJ databases">
        <title>Single-amplified genomics reveal most streamlined microbe among free-living bacteria.</title>
        <authorList>
            <person name="Roda-Garcia J."/>
            <person name="Haro-Moreno J.M."/>
            <person name="Rodriguez-Valera F."/>
            <person name="Almagro-Moreno S."/>
            <person name="Lopez-Perez M."/>
        </authorList>
    </citation>
    <scope>NUCLEOTIDE SEQUENCE</scope>
    <source>
        <strain evidence="1">TMED112-D2-2</strain>
    </source>
</reference>
<accession>A0A368C1F2</accession>
<dbReference type="EMBL" id="CP097966">
    <property type="protein sequence ID" value="URQ62890.1"/>
    <property type="molecule type" value="Genomic_DNA"/>
</dbReference>
<proteinExistence type="predicted"/>